<evidence type="ECO:0000259" key="2">
    <source>
        <dbReference type="Pfam" id="PF14517"/>
    </source>
</evidence>
<protein>
    <recommendedName>
        <fullName evidence="2">Tachylectin 2 domain-containing protein</fullName>
    </recommendedName>
</protein>
<dbReference type="InterPro" id="IPR036813">
    <property type="entry name" value="Tachylectin2_sf"/>
</dbReference>
<gene>
    <name evidence="3" type="ORF">FE633_08845</name>
</gene>
<proteinExistence type="predicted"/>
<comment type="caution">
    <text evidence="3">The sequence shown here is derived from an EMBL/GenBank/DDBJ whole genome shotgun (WGS) entry which is preliminary data.</text>
</comment>
<dbReference type="SUPFAM" id="SSF50934">
    <property type="entry name" value="Tachylectin-2"/>
    <property type="match status" value="1"/>
</dbReference>
<keyword evidence="1" id="KW-0732">Signal</keyword>
<dbReference type="Proteomes" id="UP000305906">
    <property type="component" value="Unassembled WGS sequence"/>
</dbReference>
<organism evidence="3 4">
    <name type="scientific">Streptomyces montanus</name>
    <dbReference type="NCBI Taxonomy" id="2580423"/>
    <lineage>
        <taxon>Bacteria</taxon>
        <taxon>Bacillati</taxon>
        <taxon>Actinomycetota</taxon>
        <taxon>Actinomycetes</taxon>
        <taxon>Kitasatosporales</taxon>
        <taxon>Streptomycetaceae</taxon>
        <taxon>Streptomyces</taxon>
    </lineage>
</organism>
<feature type="chain" id="PRO_5024386998" description="Tachylectin 2 domain-containing protein" evidence="1">
    <location>
        <begin position="35"/>
        <end position="294"/>
    </location>
</feature>
<evidence type="ECO:0000313" key="4">
    <source>
        <dbReference type="Proteomes" id="UP000305906"/>
    </source>
</evidence>
<reference evidence="3 4" key="1">
    <citation type="submission" date="2019-05" db="EMBL/GenBank/DDBJ databases">
        <title>Streptomyces sp. NEAU-C151, a novel actinomycete isolated from soil.</title>
        <authorList>
            <person name="Han L."/>
            <person name="Jiang H."/>
        </authorList>
    </citation>
    <scope>NUCLEOTIDE SEQUENCE [LARGE SCALE GENOMIC DNA]</scope>
    <source>
        <strain evidence="3 4">NEAU-C151</strain>
    </source>
</reference>
<dbReference type="EMBL" id="VBZC01000008">
    <property type="protein sequence ID" value="TLS46421.1"/>
    <property type="molecule type" value="Genomic_DNA"/>
</dbReference>
<dbReference type="AlphaFoldDB" id="A0A5R9FST0"/>
<evidence type="ECO:0000313" key="3">
    <source>
        <dbReference type="EMBL" id="TLS46421.1"/>
    </source>
</evidence>
<evidence type="ECO:0000256" key="1">
    <source>
        <dbReference type="SAM" id="SignalP"/>
    </source>
</evidence>
<feature type="domain" description="Tachylectin 2" evidence="2">
    <location>
        <begin position="94"/>
        <end position="283"/>
    </location>
</feature>
<feature type="signal peptide" evidence="1">
    <location>
        <begin position="1"/>
        <end position="34"/>
    </location>
</feature>
<sequence>MSNSSGTRRLSRALSCALAAVLLTLTAPVGSAHAATTCTTPAVSNYHVDGNGQLRRWSHSGPLTGSATWYQSVIDPTWGGITTFSGGDGVLFTISGSGALRWYKDNNYNGTGGPSWHPNSGATIGAGWSGFSRVMGGGDGTIYAVAPDGKLYWYRYLGTAGEVNWVSSQGRLIGTGWGGFQRIAPSGKGVLYGVTSAGDLRWYRHLDPLGGNPTWANGGSGTTVGTGWAGFTRIASFGAGILLARTSTGTLFWYRHLDPLGGSFNWANDGEGTSQGTGWNNSQILADVTGCRET</sequence>
<dbReference type="Pfam" id="PF14517">
    <property type="entry name" value="Tachylectin"/>
    <property type="match status" value="1"/>
</dbReference>
<dbReference type="Gene3D" id="2.115.10.10">
    <property type="entry name" value="Tachylectin 2"/>
    <property type="match status" value="1"/>
</dbReference>
<name>A0A5R9FST0_9ACTN</name>
<accession>A0A5R9FST0</accession>
<dbReference type="InterPro" id="IPR023294">
    <property type="entry name" value="Tachylectin2"/>
</dbReference>
<keyword evidence="4" id="KW-1185">Reference proteome</keyword>